<comment type="caution">
    <text evidence="1">The sequence shown here is derived from an EMBL/GenBank/DDBJ whole genome shotgun (WGS) entry which is preliminary data.</text>
</comment>
<dbReference type="Proteomes" id="UP001157502">
    <property type="component" value="Chromosome 35"/>
</dbReference>
<evidence type="ECO:0000313" key="2">
    <source>
        <dbReference type="Proteomes" id="UP001157502"/>
    </source>
</evidence>
<evidence type="ECO:0000313" key="1">
    <source>
        <dbReference type="EMBL" id="KAJ7985897.1"/>
    </source>
</evidence>
<keyword evidence="2" id="KW-1185">Reference proteome</keyword>
<sequence>MTIVLPGRRHSTRCPYIYSDQLHERGQGPFFCRTAAFRSVTTAEMRQLPLSETPRHGPEENDRCYEISRSLRIAHCAGRPTRTIRTASIHLHGRGRFGTLRQMPTPVPPFDSQ</sequence>
<dbReference type="EMBL" id="CM055762">
    <property type="protein sequence ID" value="KAJ7985897.1"/>
    <property type="molecule type" value="Genomic_DNA"/>
</dbReference>
<protein>
    <submittedName>
        <fullName evidence="1">Uncharacterized protein</fullName>
    </submittedName>
</protein>
<gene>
    <name evidence="1" type="ORF">DPEC_G00345230</name>
</gene>
<name>A0ACC2F3I0_DALPE</name>
<accession>A0ACC2F3I0</accession>
<proteinExistence type="predicted"/>
<organism evidence="1 2">
    <name type="scientific">Dallia pectoralis</name>
    <name type="common">Alaska blackfish</name>
    <dbReference type="NCBI Taxonomy" id="75939"/>
    <lineage>
        <taxon>Eukaryota</taxon>
        <taxon>Metazoa</taxon>
        <taxon>Chordata</taxon>
        <taxon>Craniata</taxon>
        <taxon>Vertebrata</taxon>
        <taxon>Euteleostomi</taxon>
        <taxon>Actinopterygii</taxon>
        <taxon>Neopterygii</taxon>
        <taxon>Teleostei</taxon>
        <taxon>Protacanthopterygii</taxon>
        <taxon>Esociformes</taxon>
        <taxon>Umbridae</taxon>
        <taxon>Dallia</taxon>
    </lineage>
</organism>
<reference evidence="1" key="1">
    <citation type="submission" date="2021-05" db="EMBL/GenBank/DDBJ databases">
        <authorList>
            <person name="Pan Q."/>
            <person name="Jouanno E."/>
            <person name="Zahm M."/>
            <person name="Klopp C."/>
            <person name="Cabau C."/>
            <person name="Louis A."/>
            <person name="Berthelot C."/>
            <person name="Parey E."/>
            <person name="Roest Crollius H."/>
            <person name="Montfort J."/>
            <person name="Robinson-Rechavi M."/>
            <person name="Bouchez O."/>
            <person name="Lampietro C."/>
            <person name="Lopez Roques C."/>
            <person name="Donnadieu C."/>
            <person name="Postlethwait J."/>
            <person name="Bobe J."/>
            <person name="Dillon D."/>
            <person name="Chandos A."/>
            <person name="von Hippel F."/>
            <person name="Guiguen Y."/>
        </authorList>
    </citation>
    <scope>NUCLEOTIDE SEQUENCE</scope>
    <source>
        <strain evidence="1">YG-Jan2019</strain>
    </source>
</reference>